<protein>
    <submittedName>
        <fullName evidence="1">Uncharacterized protein</fullName>
    </submittedName>
</protein>
<dbReference type="EMBL" id="UINC01231786">
    <property type="protein sequence ID" value="SVE64472.1"/>
    <property type="molecule type" value="Genomic_DNA"/>
</dbReference>
<accession>A0A383F5L6</accession>
<organism evidence="1">
    <name type="scientific">marine metagenome</name>
    <dbReference type="NCBI Taxonomy" id="408172"/>
    <lineage>
        <taxon>unclassified sequences</taxon>
        <taxon>metagenomes</taxon>
        <taxon>ecological metagenomes</taxon>
    </lineage>
</organism>
<dbReference type="AlphaFoldDB" id="A0A383F5L6"/>
<proteinExistence type="predicted"/>
<sequence length="174" mass="20003">MSTPKKIAWQSWNARAEEIMASDDSSSFPQEVDPSEMNYNDIEIPPELLSPEIFLQQQKILYTPLGAFPEESPMKPSDRWDCWLGHTNFSITNNIADKIEDIEGVEALRIMGRYSFFIGVGKLFDIKDVRTKMEKELCVYTEQEILADANTQATVDLVKEQLKTKKYWSMLVSP</sequence>
<evidence type="ECO:0000313" key="1">
    <source>
        <dbReference type="EMBL" id="SVE64472.1"/>
    </source>
</evidence>
<reference evidence="1" key="1">
    <citation type="submission" date="2018-05" db="EMBL/GenBank/DDBJ databases">
        <authorList>
            <person name="Lanie J.A."/>
            <person name="Ng W.-L."/>
            <person name="Kazmierczak K.M."/>
            <person name="Andrzejewski T.M."/>
            <person name="Davidsen T.M."/>
            <person name="Wayne K.J."/>
            <person name="Tettelin H."/>
            <person name="Glass J.I."/>
            <person name="Rusch D."/>
            <person name="Podicherti R."/>
            <person name="Tsui H.-C.T."/>
            <person name="Winkler M.E."/>
        </authorList>
    </citation>
    <scope>NUCLEOTIDE SEQUENCE</scope>
</reference>
<name>A0A383F5L6_9ZZZZ</name>
<gene>
    <name evidence="1" type="ORF">METZ01_LOCUS517326</name>
</gene>
<feature type="non-terminal residue" evidence="1">
    <location>
        <position position="174"/>
    </location>
</feature>